<keyword evidence="5" id="KW-1185">Reference proteome</keyword>
<proteinExistence type="inferred from homology"/>
<dbReference type="InterPro" id="IPR050208">
    <property type="entry name" value="MHC_class-I_related"/>
</dbReference>
<dbReference type="InterPro" id="IPR011162">
    <property type="entry name" value="MHC_I/II-like_Ag-recog"/>
</dbReference>
<evidence type="ECO:0000256" key="2">
    <source>
        <dbReference type="RuleBase" id="RU004439"/>
    </source>
</evidence>
<keyword evidence="1" id="KW-0325">Glycoprotein</keyword>
<name>A0ABD0P0H4_CIRMR</name>
<dbReference type="AlphaFoldDB" id="A0ABD0P0H4"/>
<evidence type="ECO:0000259" key="3">
    <source>
        <dbReference type="Pfam" id="PF00129"/>
    </source>
</evidence>
<dbReference type="Gene3D" id="3.30.500.10">
    <property type="entry name" value="MHC class I-like antigen recognition-like"/>
    <property type="match status" value="1"/>
</dbReference>
<protein>
    <recommendedName>
        <fullName evidence="3">MHC class I-like antigen recognition-like domain-containing protein</fullName>
    </recommendedName>
</protein>
<dbReference type="Pfam" id="PF00129">
    <property type="entry name" value="MHC_I"/>
    <property type="match status" value="1"/>
</dbReference>
<gene>
    <name evidence="4" type="ORF">M9458_039139</name>
</gene>
<dbReference type="PANTHER" id="PTHR16675:SF237">
    <property type="entry name" value="MHC CLASS I ANTIGEN TRANSCRIPT VARIANT 1-RELATED"/>
    <property type="match status" value="1"/>
</dbReference>
<dbReference type="EMBL" id="JAMKFB020000019">
    <property type="protein sequence ID" value="KAL0167295.1"/>
    <property type="molecule type" value="Genomic_DNA"/>
</dbReference>
<sequence length="81" mass="9729">MYGCEWDDQTGETNAFKQYGYDGEDFVSLDWKELRYISPVPQGIRTAQSWNNDRDFLENDIDYHRTVCIEWLKKYVEYGKS</sequence>
<reference evidence="4 5" key="1">
    <citation type="submission" date="2024-05" db="EMBL/GenBank/DDBJ databases">
        <title>Genome sequencing and assembly of Indian major carp, Cirrhinus mrigala (Hamilton, 1822).</title>
        <authorList>
            <person name="Mohindra V."/>
            <person name="Chowdhury L.M."/>
            <person name="Lal K."/>
            <person name="Jena J.K."/>
        </authorList>
    </citation>
    <scope>NUCLEOTIDE SEQUENCE [LARGE SCALE GENOMIC DNA]</scope>
    <source>
        <strain evidence="4">CM1030</strain>
        <tissue evidence="4">Blood</tissue>
    </source>
</reference>
<feature type="domain" description="MHC class I-like antigen recognition-like" evidence="3">
    <location>
        <begin position="1"/>
        <end position="80"/>
    </location>
</feature>
<comment type="caution">
    <text evidence="4">The sequence shown here is derived from an EMBL/GenBank/DDBJ whole genome shotgun (WGS) entry which is preliminary data.</text>
</comment>
<accession>A0ABD0P0H4</accession>
<organism evidence="4 5">
    <name type="scientific">Cirrhinus mrigala</name>
    <name type="common">Mrigala</name>
    <dbReference type="NCBI Taxonomy" id="683832"/>
    <lineage>
        <taxon>Eukaryota</taxon>
        <taxon>Metazoa</taxon>
        <taxon>Chordata</taxon>
        <taxon>Craniata</taxon>
        <taxon>Vertebrata</taxon>
        <taxon>Euteleostomi</taxon>
        <taxon>Actinopterygii</taxon>
        <taxon>Neopterygii</taxon>
        <taxon>Teleostei</taxon>
        <taxon>Ostariophysi</taxon>
        <taxon>Cypriniformes</taxon>
        <taxon>Cyprinidae</taxon>
        <taxon>Labeoninae</taxon>
        <taxon>Labeonini</taxon>
        <taxon>Cirrhinus</taxon>
    </lineage>
</organism>
<comment type="similarity">
    <text evidence="2">Belongs to the MHC class I family.</text>
</comment>
<dbReference type="PANTHER" id="PTHR16675">
    <property type="entry name" value="MHC CLASS I-RELATED"/>
    <property type="match status" value="1"/>
</dbReference>
<feature type="non-terminal residue" evidence="4">
    <location>
        <position position="81"/>
    </location>
</feature>
<evidence type="ECO:0000313" key="4">
    <source>
        <dbReference type="EMBL" id="KAL0167295.1"/>
    </source>
</evidence>
<evidence type="ECO:0000256" key="1">
    <source>
        <dbReference type="ARBA" id="ARBA00023180"/>
    </source>
</evidence>
<dbReference type="InterPro" id="IPR001039">
    <property type="entry name" value="MHC_I_a_a1/a2"/>
</dbReference>
<dbReference type="SUPFAM" id="SSF54452">
    <property type="entry name" value="MHC antigen-recognition domain"/>
    <property type="match status" value="1"/>
</dbReference>
<evidence type="ECO:0000313" key="5">
    <source>
        <dbReference type="Proteomes" id="UP001529510"/>
    </source>
</evidence>
<dbReference type="PRINTS" id="PR01638">
    <property type="entry name" value="MHCCLASSI"/>
</dbReference>
<dbReference type="Proteomes" id="UP001529510">
    <property type="component" value="Unassembled WGS sequence"/>
</dbReference>
<dbReference type="InterPro" id="IPR037055">
    <property type="entry name" value="MHC_I-like_Ag-recog_sf"/>
</dbReference>
<dbReference type="InterPro" id="IPR011161">
    <property type="entry name" value="MHC_I-like_Ag-recog"/>
</dbReference>